<gene>
    <name evidence="2" type="ORF">LCOR_02023.1</name>
</gene>
<protein>
    <submittedName>
        <fullName evidence="2">Uncharacterized protein</fullName>
    </submittedName>
</protein>
<evidence type="ECO:0000256" key="1">
    <source>
        <dbReference type="SAM" id="Coils"/>
    </source>
</evidence>
<keyword evidence="3" id="KW-1185">Reference proteome</keyword>
<comment type="caution">
    <text evidence="2">The sequence shown here is derived from an EMBL/GenBank/DDBJ whole genome shotgun (WGS) entry which is preliminary data.</text>
</comment>
<dbReference type="OrthoDB" id="2253519at2759"/>
<name>A0A068RKY8_9FUNG</name>
<dbReference type="AlphaFoldDB" id="A0A068RKY8"/>
<organism evidence="2 3">
    <name type="scientific">Lichtheimia corymbifera JMRC:FSU:9682</name>
    <dbReference type="NCBI Taxonomy" id="1263082"/>
    <lineage>
        <taxon>Eukaryota</taxon>
        <taxon>Fungi</taxon>
        <taxon>Fungi incertae sedis</taxon>
        <taxon>Mucoromycota</taxon>
        <taxon>Mucoromycotina</taxon>
        <taxon>Mucoromycetes</taxon>
        <taxon>Mucorales</taxon>
        <taxon>Lichtheimiaceae</taxon>
        <taxon>Lichtheimia</taxon>
    </lineage>
</organism>
<accession>A0A068RKY8</accession>
<dbReference type="EMBL" id="CBTN010000006">
    <property type="protein sequence ID" value="CDH50307.1"/>
    <property type="molecule type" value="Genomic_DNA"/>
</dbReference>
<dbReference type="Proteomes" id="UP000027586">
    <property type="component" value="Unassembled WGS sequence"/>
</dbReference>
<evidence type="ECO:0000313" key="2">
    <source>
        <dbReference type="EMBL" id="CDH50307.1"/>
    </source>
</evidence>
<dbReference type="VEuPathDB" id="FungiDB:LCOR_02023.1"/>
<feature type="coiled-coil region" evidence="1">
    <location>
        <begin position="43"/>
        <end position="112"/>
    </location>
</feature>
<reference evidence="2" key="1">
    <citation type="submission" date="2013-08" db="EMBL/GenBank/DDBJ databases">
        <title>Gene expansion shapes genome architecture in the human pathogen Lichtheimia corymbifera: an evolutionary genomics analysis in the ancient terrestrial Mucorales (Mucoromycotina).</title>
        <authorList>
            <person name="Schwartze V.U."/>
            <person name="Winter S."/>
            <person name="Shelest E."/>
            <person name="Marcet-Houben M."/>
            <person name="Horn F."/>
            <person name="Wehner S."/>
            <person name="Hoffmann K."/>
            <person name="Riege K."/>
            <person name="Sammeth M."/>
            <person name="Nowrousian M."/>
            <person name="Valiante V."/>
            <person name="Linde J."/>
            <person name="Jacobsen I.D."/>
            <person name="Marz M."/>
            <person name="Brakhage A.A."/>
            <person name="Gabaldon T."/>
            <person name="Bocker S."/>
            <person name="Voigt K."/>
        </authorList>
    </citation>
    <scope>NUCLEOTIDE SEQUENCE [LARGE SCALE GENOMIC DNA]</scope>
    <source>
        <strain evidence="2">FSU 9682</strain>
    </source>
</reference>
<sequence length="135" mass="15436">MDALYNQSSDALSTLGDVWDKILAVMQSVSEAASESLRSEPNLVQLQKDRRELDALFDTLKKQVAWIQENKSALNTIQDTPDNEIEQELKEQKELRETSDRLSDQIKRLLSQSYALQFQTDMLLASSHDHSLKNI</sequence>
<proteinExistence type="predicted"/>
<keyword evidence="1" id="KW-0175">Coiled coil</keyword>
<evidence type="ECO:0000313" key="3">
    <source>
        <dbReference type="Proteomes" id="UP000027586"/>
    </source>
</evidence>